<keyword evidence="10 12" id="KW-0675">Receptor</keyword>
<feature type="transmembrane region" description="Helical" evidence="13">
    <location>
        <begin position="238"/>
        <end position="260"/>
    </location>
</feature>
<evidence type="ECO:0000256" key="7">
    <source>
        <dbReference type="ARBA" id="ARBA00022989"/>
    </source>
</evidence>
<protein>
    <recommendedName>
        <fullName evidence="13">Olfactory receptor</fullName>
    </recommendedName>
</protein>
<evidence type="ECO:0000256" key="2">
    <source>
        <dbReference type="ARBA" id="ARBA00010663"/>
    </source>
</evidence>
<evidence type="ECO:0000256" key="12">
    <source>
        <dbReference type="RuleBase" id="RU000688"/>
    </source>
</evidence>
<dbReference type="GeneID" id="101722082"/>
<keyword evidence="9 13" id="KW-0472">Membrane</keyword>
<keyword evidence="4 13" id="KW-0716">Sensory transduction</keyword>
<dbReference type="GO" id="GO:0005886">
    <property type="term" value="C:plasma membrane"/>
    <property type="evidence" value="ECO:0007669"/>
    <property type="project" value="UniProtKB-SubCell"/>
</dbReference>
<name>A0AAX6QD39_HETGA</name>
<feature type="transmembrane region" description="Helical" evidence="13">
    <location>
        <begin position="27"/>
        <end position="48"/>
    </location>
</feature>
<keyword evidence="6 13" id="KW-0552">Olfaction</keyword>
<keyword evidence="8 12" id="KW-0297">G-protein coupled receptor</keyword>
<comment type="subcellular location">
    <subcellularLocation>
        <location evidence="1 13">Cell membrane</location>
        <topology evidence="1 13">Multi-pass membrane protein</topology>
    </subcellularLocation>
</comment>
<accession>A0AAX6QD39</accession>
<dbReference type="CDD" id="cd15406">
    <property type="entry name" value="7tmA_OR8D-like"/>
    <property type="match status" value="1"/>
</dbReference>
<evidence type="ECO:0000259" key="14">
    <source>
        <dbReference type="PROSITE" id="PS50262"/>
    </source>
</evidence>
<dbReference type="InterPro" id="IPR017452">
    <property type="entry name" value="GPCR_Rhodpsn_7TM"/>
</dbReference>
<keyword evidence="3 13" id="KW-1003">Cell membrane</keyword>
<evidence type="ECO:0000256" key="3">
    <source>
        <dbReference type="ARBA" id="ARBA00022475"/>
    </source>
</evidence>
<dbReference type="GO" id="GO:0004930">
    <property type="term" value="F:G protein-coupled receptor activity"/>
    <property type="evidence" value="ECO:0007669"/>
    <property type="project" value="UniProtKB-KW"/>
</dbReference>
<dbReference type="InterPro" id="IPR000276">
    <property type="entry name" value="GPCR_Rhodpsn"/>
</dbReference>
<dbReference type="InterPro" id="IPR000725">
    <property type="entry name" value="Olfact_rcpt"/>
</dbReference>
<keyword evidence="15" id="KW-1185">Reference proteome</keyword>
<feature type="transmembrane region" description="Helical" evidence="13">
    <location>
        <begin position="272"/>
        <end position="292"/>
    </location>
</feature>
<evidence type="ECO:0000256" key="13">
    <source>
        <dbReference type="RuleBase" id="RU363047"/>
    </source>
</evidence>
<evidence type="ECO:0000256" key="6">
    <source>
        <dbReference type="ARBA" id="ARBA00022725"/>
    </source>
</evidence>
<evidence type="ECO:0000313" key="15">
    <source>
        <dbReference type="Proteomes" id="UP000694906"/>
    </source>
</evidence>
<evidence type="ECO:0000256" key="4">
    <source>
        <dbReference type="ARBA" id="ARBA00022606"/>
    </source>
</evidence>
<dbReference type="RefSeq" id="XP_004870915.1">
    <property type="nucleotide sequence ID" value="XM_004870858.3"/>
</dbReference>
<sequence>MARYNYSTMTEFVLEGLTAHPELQLPLFFLFLVIYGVTIVGNLGMILLITFSTNLKSPMYFYLSNLSFLDLFYSSVVTPKMLRNFMWEQNIISYSGCMTQLFFFCVFAIAECYMLTAMAYDRYVAICKPLLYNVTMSQKACNVLVAGVYVIATFGAEAHTASMVRLSFCRDNVIHQYFCDILPLLELSCTNTYLNKLLFIFVGGFNMVATAVPITISYAFILATILQIPSSEGRSKTFSTCGSHVMAVGLFYGSMIFMYFKPTSSNNMAQKKAASVFYTTIIPMLNPLIYTLRNKDVKKVLRKVMRKRYGPH</sequence>
<dbReference type="Proteomes" id="UP000694906">
    <property type="component" value="Unplaced"/>
</dbReference>
<dbReference type="FunFam" id="1.20.1070.10:FF:000004">
    <property type="entry name" value="Olfactory receptor"/>
    <property type="match status" value="1"/>
</dbReference>
<dbReference type="PRINTS" id="PR00237">
    <property type="entry name" value="GPCRRHODOPSN"/>
</dbReference>
<feature type="domain" description="G-protein coupled receptors family 1 profile" evidence="14">
    <location>
        <begin position="41"/>
        <end position="290"/>
    </location>
</feature>
<dbReference type="KEGG" id="hgl:101722082"/>
<dbReference type="PROSITE" id="PS50262">
    <property type="entry name" value="G_PROTEIN_RECEP_F1_2"/>
    <property type="match status" value="1"/>
</dbReference>
<evidence type="ECO:0000256" key="11">
    <source>
        <dbReference type="ARBA" id="ARBA00023224"/>
    </source>
</evidence>
<evidence type="ECO:0000256" key="5">
    <source>
        <dbReference type="ARBA" id="ARBA00022692"/>
    </source>
</evidence>
<feature type="transmembrane region" description="Helical" evidence="13">
    <location>
        <begin position="140"/>
        <end position="158"/>
    </location>
</feature>
<gene>
    <name evidence="16" type="primary">LOC101722082</name>
</gene>
<feature type="transmembrane region" description="Helical" evidence="13">
    <location>
        <begin position="197"/>
        <end position="226"/>
    </location>
</feature>
<keyword evidence="5 12" id="KW-0812">Transmembrane</keyword>
<evidence type="ECO:0000313" key="16">
    <source>
        <dbReference type="RefSeq" id="XP_004870915.1"/>
    </source>
</evidence>
<evidence type="ECO:0000256" key="10">
    <source>
        <dbReference type="ARBA" id="ARBA00023170"/>
    </source>
</evidence>
<organism evidence="15 16">
    <name type="scientific">Heterocephalus glaber</name>
    <name type="common">Naked mole rat</name>
    <dbReference type="NCBI Taxonomy" id="10181"/>
    <lineage>
        <taxon>Eukaryota</taxon>
        <taxon>Metazoa</taxon>
        <taxon>Chordata</taxon>
        <taxon>Craniata</taxon>
        <taxon>Vertebrata</taxon>
        <taxon>Euteleostomi</taxon>
        <taxon>Mammalia</taxon>
        <taxon>Eutheria</taxon>
        <taxon>Euarchontoglires</taxon>
        <taxon>Glires</taxon>
        <taxon>Rodentia</taxon>
        <taxon>Hystricomorpha</taxon>
        <taxon>Bathyergidae</taxon>
        <taxon>Heterocephalus</taxon>
    </lineage>
</organism>
<evidence type="ECO:0000256" key="9">
    <source>
        <dbReference type="ARBA" id="ARBA00023136"/>
    </source>
</evidence>
<dbReference type="AlphaFoldDB" id="A0AAX6QD39"/>
<feature type="transmembrane region" description="Helical" evidence="13">
    <location>
        <begin position="60"/>
        <end position="78"/>
    </location>
</feature>
<reference evidence="16" key="1">
    <citation type="submission" date="2025-08" db="UniProtKB">
        <authorList>
            <consortium name="RefSeq"/>
        </authorList>
    </citation>
    <scope>IDENTIFICATION</scope>
</reference>
<dbReference type="PROSITE" id="PS00237">
    <property type="entry name" value="G_PROTEIN_RECEP_F1_1"/>
    <property type="match status" value="1"/>
</dbReference>
<proteinExistence type="inferred from homology"/>
<dbReference type="Pfam" id="PF13853">
    <property type="entry name" value="7tm_4"/>
    <property type="match status" value="1"/>
</dbReference>
<feature type="transmembrane region" description="Helical" evidence="13">
    <location>
        <begin position="98"/>
        <end position="120"/>
    </location>
</feature>
<keyword evidence="7 13" id="KW-1133">Transmembrane helix</keyword>
<dbReference type="GO" id="GO:0004984">
    <property type="term" value="F:olfactory receptor activity"/>
    <property type="evidence" value="ECO:0007669"/>
    <property type="project" value="InterPro"/>
</dbReference>
<dbReference type="PRINTS" id="PR00245">
    <property type="entry name" value="OLFACTORYR"/>
</dbReference>
<evidence type="ECO:0000256" key="8">
    <source>
        <dbReference type="ARBA" id="ARBA00023040"/>
    </source>
</evidence>
<dbReference type="PANTHER" id="PTHR48018">
    <property type="entry name" value="OLFACTORY RECEPTOR"/>
    <property type="match status" value="1"/>
</dbReference>
<dbReference type="Gene3D" id="1.20.1070.10">
    <property type="entry name" value="Rhodopsin 7-helix transmembrane proteins"/>
    <property type="match status" value="1"/>
</dbReference>
<evidence type="ECO:0000256" key="1">
    <source>
        <dbReference type="ARBA" id="ARBA00004651"/>
    </source>
</evidence>
<dbReference type="SUPFAM" id="SSF81321">
    <property type="entry name" value="Family A G protein-coupled receptor-like"/>
    <property type="match status" value="1"/>
</dbReference>
<comment type="similarity">
    <text evidence="2 12">Belongs to the G-protein coupled receptor 1 family.</text>
</comment>
<dbReference type="FunFam" id="1.10.1220.70:FF:000001">
    <property type="entry name" value="Olfactory receptor"/>
    <property type="match status" value="1"/>
</dbReference>
<keyword evidence="11 12" id="KW-0807">Transducer</keyword>